<gene>
    <name evidence="3" type="ORF">GCM10025782_23380</name>
</gene>
<evidence type="ECO:0000313" key="3">
    <source>
        <dbReference type="EMBL" id="GAA4724637.1"/>
    </source>
</evidence>
<proteinExistence type="predicted"/>
<evidence type="ECO:0000256" key="1">
    <source>
        <dbReference type="SAM" id="MobiDB-lite"/>
    </source>
</evidence>
<dbReference type="RefSeq" id="WP_345504451.1">
    <property type="nucleotide sequence ID" value="NZ_BAABLO010000011.1"/>
</dbReference>
<evidence type="ECO:0000313" key="4">
    <source>
        <dbReference type="Proteomes" id="UP001500556"/>
    </source>
</evidence>
<feature type="region of interest" description="Disordered" evidence="1">
    <location>
        <begin position="25"/>
        <end position="64"/>
    </location>
</feature>
<name>A0ABP8YB83_9MICO</name>
<dbReference type="Gene3D" id="2.60.40.420">
    <property type="entry name" value="Cupredoxins - blue copper proteins"/>
    <property type="match status" value="1"/>
</dbReference>
<dbReference type="Proteomes" id="UP001500556">
    <property type="component" value="Unassembled WGS sequence"/>
</dbReference>
<feature type="signal peptide" evidence="2">
    <location>
        <begin position="1"/>
        <end position="23"/>
    </location>
</feature>
<dbReference type="PROSITE" id="PS51257">
    <property type="entry name" value="PROKAR_LIPOPROTEIN"/>
    <property type="match status" value="1"/>
</dbReference>
<dbReference type="InterPro" id="IPR008972">
    <property type="entry name" value="Cupredoxin"/>
</dbReference>
<sequence>MTPRTTIPYAAGLVLALGLTACGGDDPAVSGSTTSSSSLSPSPASSSSSGSSSSSSSTSPAPQGRTLRITITGKKVSPAPSTVDLAVGEKLTLVVTSDHDDELHLHGFDVEDKLKAGAPTTVTVTGKDPGVFEVETHEPPLRLLKIAVR</sequence>
<feature type="chain" id="PRO_5046769097" description="EfeO-type cupredoxin-like domain-containing protein" evidence="2">
    <location>
        <begin position="24"/>
        <end position="149"/>
    </location>
</feature>
<evidence type="ECO:0000256" key="2">
    <source>
        <dbReference type="SAM" id="SignalP"/>
    </source>
</evidence>
<keyword evidence="4" id="KW-1185">Reference proteome</keyword>
<comment type="caution">
    <text evidence="3">The sequence shown here is derived from an EMBL/GenBank/DDBJ whole genome shotgun (WGS) entry which is preliminary data.</text>
</comment>
<evidence type="ECO:0008006" key="5">
    <source>
        <dbReference type="Google" id="ProtNLM"/>
    </source>
</evidence>
<protein>
    <recommendedName>
        <fullName evidence="5">EfeO-type cupredoxin-like domain-containing protein</fullName>
    </recommendedName>
</protein>
<organism evidence="3 4">
    <name type="scientific">Pedococcus ginsenosidimutans</name>
    <dbReference type="NCBI Taxonomy" id="490570"/>
    <lineage>
        <taxon>Bacteria</taxon>
        <taxon>Bacillati</taxon>
        <taxon>Actinomycetota</taxon>
        <taxon>Actinomycetes</taxon>
        <taxon>Micrococcales</taxon>
        <taxon>Intrasporangiaceae</taxon>
        <taxon>Pedococcus</taxon>
    </lineage>
</organism>
<dbReference type="SUPFAM" id="SSF49503">
    <property type="entry name" value="Cupredoxins"/>
    <property type="match status" value="1"/>
</dbReference>
<feature type="compositionally biased region" description="Low complexity" evidence="1">
    <location>
        <begin position="25"/>
        <end position="62"/>
    </location>
</feature>
<accession>A0ABP8YB83</accession>
<dbReference type="EMBL" id="BAABLO010000011">
    <property type="protein sequence ID" value="GAA4724637.1"/>
    <property type="molecule type" value="Genomic_DNA"/>
</dbReference>
<keyword evidence="2" id="KW-0732">Signal</keyword>
<reference evidence="4" key="1">
    <citation type="journal article" date="2019" name="Int. J. Syst. Evol. Microbiol.">
        <title>The Global Catalogue of Microorganisms (GCM) 10K type strain sequencing project: providing services to taxonomists for standard genome sequencing and annotation.</title>
        <authorList>
            <consortium name="The Broad Institute Genomics Platform"/>
            <consortium name="The Broad Institute Genome Sequencing Center for Infectious Disease"/>
            <person name="Wu L."/>
            <person name="Ma J."/>
        </authorList>
    </citation>
    <scope>NUCLEOTIDE SEQUENCE [LARGE SCALE GENOMIC DNA]</scope>
    <source>
        <strain evidence="4">JCM 18961</strain>
    </source>
</reference>